<protein>
    <submittedName>
        <fullName evidence="1">Uncharacterized protein</fullName>
    </submittedName>
</protein>
<dbReference type="GO" id="GO:0006891">
    <property type="term" value="P:intra-Golgi vesicle-mediated transport"/>
    <property type="evidence" value="ECO:0007669"/>
    <property type="project" value="InterPro"/>
</dbReference>
<accession>A0AAF0J534</accession>
<dbReference type="EMBL" id="CP119877">
    <property type="protein sequence ID" value="WFD34092.1"/>
    <property type="molecule type" value="Genomic_DNA"/>
</dbReference>
<dbReference type="AlphaFoldDB" id="A0AAF0J534"/>
<reference evidence="1" key="1">
    <citation type="submission" date="2023-03" db="EMBL/GenBank/DDBJ databases">
        <title>Mating type loci evolution in Malassezia.</title>
        <authorList>
            <person name="Coelho M.A."/>
        </authorList>
    </citation>
    <scope>NUCLEOTIDE SEQUENCE</scope>
    <source>
        <strain evidence="1">CBS 11721</strain>
    </source>
</reference>
<evidence type="ECO:0000313" key="1">
    <source>
        <dbReference type="EMBL" id="WFD34092.1"/>
    </source>
</evidence>
<proteinExistence type="predicted"/>
<keyword evidence="2" id="KW-1185">Reference proteome</keyword>
<dbReference type="PANTHER" id="PTHR28159">
    <property type="entry name" value="TRAFFICKING PROTEIN PARTICLE COMPLEX II-SPECIFIC SUBUNIT 65"/>
    <property type="match status" value="1"/>
</dbReference>
<gene>
    <name evidence="1" type="ORF">MCUN1_000924</name>
</gene>
<dbReference type="InterPro" id="IPR024662">
    <property type="entry name" value="Trs65"/>
</dbReference>
<name>A0AAF0J534_9BASI</name>
<dbReference type="GO" id="GO:1990071">
    <property type="term" value="C:TRAPPII protein complex"/>
    <property type="evidence" value="ECO:0007669"/>
    <property type="project" value="InterPro"/>
</dbReference>
<organism evidence="1 2">
    <name type="scientific">Malassezia cuniculi</name>
    <dbReference type="NCBI Taxonomy" id="948313"/>
    <lineage>
        <taxon>Eukaryota</taxon>
        <taxon>Fungi</taxon>
        <taxon>Dikarya</taxon>
        <taxon>Basidiomycota</taxon>
        <taxon>Ustilaginomycotina</taxon>
        <taxon>Malasseziomycetes</taxon>
        <taxon>Malasseziales</taxon>
        <taxon>Malasseziaceae</taxon>
        <taxon>Malassezia</taxon>
    </lineage>
</organism>
<dbReference type="Proteomes" id="UP001219933">
    <property type="component" value="Chromosome 1"/>
</dbReference>
<evidence type="ECO:0000313" key="2">
    <source>
        <dbReference type="Proteomes" id="UP001219933"/>
    </source>
</evidence>
<dbReference type="PANTHER" id="PTHR28159:SF1">
    <property type="entry name" value="TRAFFICKING PROTEIN PARTICLE COMPLEX II-SPECIFIC SUBUNIT 65"/>
    <property type="match status" value="1"/>
</dbReference>
<dbReference type="GO" id="GO:0005802">
    <property type="term" value="C:trans-Golgi network"/>
    <property type="evidence" value="ECO:0007669"/>
    <property type="project" value="TreeGrafter"/>
</dbReference>
<sequence>MTTLEVPVINAPPSDAHEYPLPLGNANVPTLLRYLLASLQLAVQCSFSGQIESSARPVFSHIWRGDKSASDAASDAPESSETPVKVQQALADDSFREGIFFDGHVWRVQWVCAVSVPYPRSKPGAEAISVSANAHLRLDFTKLAQHVSADPPQFPAYYSATTTHPYFSANDPLVVDVDVLSTLTDGICIPDETELERHKRVANNMCLLPLASLAQGSLGTDIVSPWNGAQDLSVRIRRAQELEAAASAPDADIVMASGSDRIAKTTDETGHQVGLASALVMGSVVLVQKALVRVTAYPTLSVRIRTLHLPALAPIGAPSEIDSPMRSMLLSVELENAAAHGAFVVHDLNISITAPQKTPDCNIHAAGEILPVVHSASTPGHEAHVLPAKLCPHDQTNVLYTVRLDGIHDGDIDRMADLDVWPAQRSVRVVMYGGPERQGQSIPSCASSWNGLLDLSALRHEWKWRLFSYAVTLDAAGAPRSAPTTRASLVAGSTTLVSSQLAASRRSSRTSMSESIKSPVIDSHATFSKEAPSLPRRAAAASAFPWETGNQKAPINAAEPEQTLLVTVELGTEEGKFTSKSAVLRESWRVCMHVSVFNVSPDPMQVTVSWENASPNTLVSTSSTFAIGTVAPGTAQDAQIWVEALEHGMHDLGSLVIYDEAGSTCRLHRVGAVAAC</sequence>